<feature type="region of interest" description="Disordered" evidence="5">
    <location>
        <begin position="85"/>
        <end position="109"/>
    </location>
</feature>
<name>A0A1D1XXP3_9ARAE</name>
<feature type="repeat" description="Pumilio" evidence="4">
    <location>
        <begin position="744"/>
        <end position="780"/>
    </location>
</feature>
<evidence type="ECO:0000313" key="7">
    <source>
        <dbReference type="EMBL" id="JAT47110.1"/>
    </source>
</evidence>
<dbReference type="InterPro" id="IPR033712">
    <property type="entry name" value="Pumilio_RNA-bd"/>
</dbReference>
<feature type="repeat" description="Pumilio" evidence="4">
    <location>
        <begin position="636"/>
        <end position="671"/>
    </location>
</feature>
<proteinExistence type="predicted"/>
<dbReference type="Pfam" id="PF00806">
    <property type="entry name" value="PUF"/>
    <property type="match status" value="8"/>
</dbReference>
<feature type="repeat" description="Pumilio" evidence="4">
    <location>
        <begin position="596"/>
        <end position="635"/>
    </location>
</feature>
<dbReference type="SUPFAM" id="SSF48371">
    <property type="entry name" value="ARM repeat"/>
    <property type="match status" value="1"/>
</dbReference>
<feature type="repeat" description="Pumilio" evidence="4">
    <location>
        <begin position="672"/>
        <end position="707"/>
    </location>
</feature>
<protein>
    <submittedName>
        <fullName evidence="7">Pumilio 12</fullName>
    </submittedName>
</protein>
<dbReference type="PROSITE" id="PS50303">
    <property type="entry name" value="PUM_HD"/>
    <property type="match status" value="1"/>
</dbReference>
<reference evidence="7" key="1">
    <citation type="submission" date="2015-07" db="EMBL/GenBank/DDBJ databases">
        <title>Transcriptome Assembly of Anthurium amnicola.</title>
        <authorList>
            <person name="Suzuki J."/>
        </authorList>
    </citation>
    <scope>NUCLEOTIDE SEQUENCE</scope>
</reference>
<dbReference type="PANTHER" id="PTHR12537">
    <property type="entry name" value="RNA BINDING PROTEIN PUMILIO-RELATED"/>
    <property type="match status" value="1"/>
</dbReference>
<feature type="region of interest" description="Disordered" evidence="5">
    <location>
        <begin position="490"/>
        <end position="517"/>
    </location>
</feature>
<feature type="repeat" description="Pumilio" evidence="4">
    <location>
        <begin position="781"/>
        <end position="817"/>
    </location>
</feature>
<keyword evidence="1" id="KW-0677">Repeat</keyword>
<evidence type="ECO:0000256" key="1">
    <source>
        <dbReference type="ARBA" id="ARBA00022737"/>
    </source>
</evidence>
<dbReference type="FunFam" id="1.25.10.10:FF:000237">
    <property type="entry name" value="Pumilio homolog 9"/>
    <property type="match status" value="1"/>
</dbReference>
<dbReference type="InterPro" id="IPR011989">
    <property type="entry name" value="ARM-like"/>
</dbReference>
<feature type="repeat" description="Pumilio" evidence="4">
    <location>
        <begin position="524"/>
        <end position="559"/>
    </location>
</feature>
<evidence type="ECO:0000256" key="5">
    <source>
        <dbReference type="SAM" id="MobiDB-lite"/>
    </source>
</evidence>
<comment type="function">
    <text evidence="3">Sequence-specific RNA-binding protein that regulates translation and mRNA stability by binding the 3'-UTR of target mRNAs.</text>
</comment>
<dbReference type="InterPro" id="IPR033133">
    <property type="entry name" value="PUM-HD"/>
</dbReference>
<gene>
    <name evidence="7" type="primary">APUM12_0</name>
    <name evidence="7" type="ORF">g.28663</name>
</gene>
<accession>A0A1D1XXP3</accession>
<organism evidence="7">
    <name type="scientific">Anthurium amnicola</name>
    <dbReference type="NCBI Taxonomy" id="1678845"/>
    <lineage>
        <taxon>Eukaryota</taxon>
        <taxon>Viridiplantae</taxon>
        <taxon>Streptophyta</taxon>
        <taxon>Embryophyta</taxon>
        <taxon>Tracheophyta</taxon>
        <taxon>Spermatophyta</taxon>
        <taxon>Magnoliopsida</taxon>
        <taxon>Liliopsida</taxon>
        <taxon>Araceae</taxon>
        <taxon>Pothoideae</taxon>
        <taxon>Potheae</taxon>
        <taxon>Anthurium</taxon>
    </lineage>
</organism>
<dbReference type="CDD" id="cd07920">
    <property type="entry name" value="Pumilio"/>
    <property type="match status" value="1"/>
</dbReference>
<evidence type="ECO:0000256" key="3">
    <source>
        <dbReference type="ARBA" id="ARBA00058490"/>
    </source>
</evidence>
<evidence type="ECO:0000259" key="6">
    <source>
        <dbReference type="PROSITE" id="PS50303"/>
    </source>
</evidence>
<dbReference type="InterPro" id="IPR016024">
    <property type="entry name" value="ARM-type_fold"/>
</dbReference>
<feature type="repeat" description="Pumilio" evidence="4">
    <location>
        <begin position="708"/>
        <end position="743"/>
    </location>
</feature>
<dbReference type="EMBL" id="GDJX01020826">
    <property type="protein sequence ID" value="JAT47110.1"/>
    <property type="molecule type" value="Transcribed_RNA"/>
</dbReference>
<dbReference type="AlphaFoldDB" id="A0A1D1XXP3"/>
<feature type="domain" description="PUM-HD" evidence="6">
    <location>
        <begin position="502"/>
        <end position="843"/>
    </location>
</feature>
<keyword evidence="2" id="KW-0810">Translation regulation</keyword>
<dbReference type="PROSITE" id="PS50302">
    <property type="entry name" value="PUM"/>
    <property type="match status" value="8"/>
</dbReference>
<dbReference type="PANTHER" id="PTHR12537:SF147">
    <property type="entry name" value="PUMILIO HOMOLOG 12"/>
    <property type="match status" value="1"/>
</dbReference>
<feature type="compositionally biased region" description="Basic and acidic residues" evidence="5">
    <location>
        <begin position="495"/>
        <end position="511"/>
    </location>
</feature>
<evidence type="ECO:0000256" key="2">
    <source>
        <dbReference type="ARBA" id="ARBA00022845"/>
    </source>
</evidence>
<dbReference type="InterPro" id="IPR001313">
    <property type="entry name" value="Pumilio_RNA-bd_rpt"/>
</dbReference>
<dbReference type="GO" id="GO:0003729">
    <property type="term" value="F:mRNA binding"/>
    <property type="evidence" value="ECO:0007669"/>
    <property type="project" value="TreeGrafter"/>
</dbReference>
<dbReference type="SMART" id="SM00025">
    <property type="entry name" value="Pumilio"/>
    <property type="match status" value="8"/>
</dbReference>
<dbReference type="GO" id="GO:0005737">
    <property type="term" value="C:cytoplasm"/>
    <property type="evidence" value="ECO:0007669"/>
    <property type="project" value="TreeGrafter"/>
</dbReference>
<dbReference type="GO" id="GO:0006417">
    <property type="term" value="P:regulation of translation"/>
    <property type="evidence" value="ECO:0007669"/>
    <property type="project" value="UniProtKB-KW"/>
</dbReference>
<sequence length="843" mass="93888">MEGVVGTKQEYDEFEMLLGEIPNVTSVNPHAEADAKLPICGVQKDGRSSASNPLANLYRSPRLAKQGADAAYIILNYSDNPFDPELQGNGKIDGDESGYKPANLDEPYLPDERSLKSALENSSIDDSTSGGTTVPSSVKYNKPLHAHSFQFDVHCHSPVKKFFSPVNSVDVSAKAPYSLDGLNTSNPTLQEYPPSSTNVTNKFSFQVNNHMDKLPKFNVHELVNKKPESFTGVPRDQWHNSGSMYSGGMSFVPGRNAFQFFSGVSFSGAEFPSSAFQQQCYVEGQHPTCMPPQHFSQPHISWQKLEEDRYHRMHQQCFYIQQHQNQEVPPFPKGNNASIGSLTGNPMKPCFELPISHQIQQVDQESYWSRSVPHRGVNQLSLALMGSGSCRYYTQRFGGKGENCTDVHAQKQATGSSVRYSSKDFKGVNALNKLGEQIFPKKILTRSQGTNSLKTLKSSIPASNQSPIHADFEGRVLTNGQLQPSLQISTSLQVDGRDSEGSSDNSGEKLTSRSPKPKYKSLNEVIGRIYMLAKDPHGCRFLQEKFAEGTPEDVHKVFVEIIDHVVDLMIDPYGNYLVQKLLEVCNEEQKMYIIRALTSKDGELIRISCDMHGTRAIQKVIETLRTPQQASMIVSSVKPGILALIKDNNGNHVAQRCLQCLSPELSKFLFDAAVVHCVELARDRRGCCVLQKCLSHCSGQLREQLISEISCNALVLSQDPFGNYVIQYLLELKVASAMEDVLNQLKDNFGYLSMQKYSSNVVEKCLKCATEDQRILIILELIKCPQLLQILQDPYGNYVIQSAIKLCKGALHAAFMKVIRPHIPALRSNPYGRKVLSSFSRKK</sequence>
<dbReference type="Gene3D" id="1.25.10.10">
    <property type="entry name" value="Leucine-rich Repeat Variant"/>
    <property type="match status" value="1"/>
</dbReference>
<evidence type="ECO:0000256" key="4">
    <source>
        <dbReference type="PROSITE-ProRule" id="PRU00317"/>
    </source>
</evidence>
<feature type="repeat" description="Pumilio" evidence="4">
    <location>
        <begin position="560"/>
        <end position="595"/>
    </location>
</feature>